<evidence type="ECO:0000256" key="1">
    <source>
        <dbReference type="SAM" id="Phobius"/>
    </source>
</evidence>
<evidence type="ECO:0000313" key="2">
    <source>
        <dbReference type="EMBL" id="CVK17823.1"/>
    </source>
</evidence>
<keyword evidence="1" id="KW-0472">Membrane</keyword>
<dbReference type="EMBL" id="FCOW01000001">
    <property type="protein sequence ID" value="CVK17823.1"/>
    <property type="molecule type" value="Genomic_DNA"/>
</dbReference>
<organism evidence="2 3">
    <name type="scientific">Sporomusa sphaeroides DSM 2875</name>
    <dbReference type="NCBI Taxonomy" id="1337886"/>
    <lineage>
        <taxon>Bacteria</taxon>
        <taxon>Bacillati</taxon>
        <taxon>Bacillota</taxon>
        <taxon>Negativicutes</taxon>
        <taxon>Selenomonadales</taxon>
        <taxon>Sporomusaceae</taxon>
        <taxon>Sporomusa</taxon>
    </lineage>
</organism>
<comment type="caution">
    <text evidence="2">The sequence shown here is derived from an EMBL/GenBank/DDBJ whole genome shotgun (WGS) entry which is preliminary data.</text>
</comment>
<dbReference type="Proteomes" id="UP000245702">
    <property type="component" value="Unassembled WGS sequence"/>
</dbReference>
<name>A0ABM9VY75_9FIRM</name>
<accession>A0ABM9VY75</accession>
<sequence>MERYIADIGVFFAGTLVVLYMMWDRLFPEE</sequence>
<evidence type="ECO:0000313" key="3">
    <source>
        <dbReference type="Proteomes" id="UP000245702"/>
    </source>
</evidence>
<gene>
    <name evidence="2" type="ORF">SSPH_00458</name>
</gene>
<keyword evidence="3" id="KW-1185">Reference proteome</keyword>
<reference evidence="2 3" key="1">
    <citation type="submission" date="2016-01" db="EMBL/GenBank/DDBJ databases">
        <authorList>
            <person name="Brown R."/>
        </authorList>
    </citation>
    <scope>NUCLEOTIDE SEQUENCE [LARGE SCALE GENOMIC DNA]</scope>
    <source>
        <strain evidence="2">Sporomusa sphaeroides DSM 2875</strain>
    </source>
</reference>
<keyword evidence="1" id="KW-1133">Transmembrane helix</keyword>
<protein>
    <submittedName>
        <fullName evidence="2">Uncharacterized protein</fullName>
    </submittedName>
</protein>
<keyword evidence="1" id="KW-0812">Transmembrane</keyword>
<proteinExistence type="predicted"/>
<feature type="transmembrane region" description="Helical" evidence="1">
    <location>
        <begin position="5"/>
        <end position="23"/>
    </location>
</feature>